<evidence type="ECO:0000313" key="8">
    <source>
        <dbReference type="Proteomes" id="UP000627292"/>
    </source>
</evidence>
<dbReference type="Proteomes" id="UP000627292">
    <property type="component" value="Unassembled WGS sequence"/>
</dbReference>
<proteinExistence type="inferred from homology"/>
<comment type="caution">
    <text evidence="7">The sequence shown here is derived from an EMBL/GenBank/DDBJ whole genome shotgun (WGS) entry which is preliminary data.</text>
</comment>
<dbReference type="Pfam" id="PF04542">
    <property type="entry name" value="Sigma70_r2"/>
    <property type="match status" value="1"/>
</dbReference>
<dbReference type="InterPro" id="IPR039425">
    <property type="entry name" value="RNA_pol_sigma-70-like"/>
</dbReference>
<evidence type="ECO:0000256" key="3">
    <source>
        <dbReference type="ARBA" id="ARBA00023082"/>
    </source>
</evidence>
<dbReference type="NCBIfam" id="TIGR02985">
    <property type="entry name" value="Sig70_bacteroi1"/>
    <property type="match status" value="1"/>
</dbReference>
<dbReference type="Gene3D" id="1.10.1740.10">
    <property type="match status" value="1"/>
</dbReference>
<evidence type="ECO:0000256" key="1">
    <source>
        <dbReference type="ARBA" id="ARBA00010641"/>
    </source>
</evidence>
<gene>
    <name evidence="7" type="ORF">GCM10011379_24580</name>
</gene>
<evidence type="ECO:0000256" key="2">
    <source>
        <dbReference type="ARBA" id="ARBA00023015"/>
    </source>
</evidence>
<comment type="similarity">
    <text evidence="1">Belongs to the sigma-70 factor family. ECF subfamily.</text>
</comment>
<reference evidence="7" key="1">
    <citation type="journal article" date="2014" name="Int. J. Syst. Evol. Microbiol.">
        <title>Complete genome sequence of Corynebacterium casei LMG S-19264T (=DSM 44701T), isolated from a smear-ripened cheese.</title>
        <authorList>
            <consortium name="US DOE Joint Genome Institute (JGI-PGF)"/>
            <person name="Walter F."/>
            <person name="Albersmeier A."/>
            <person name="Kalinowski J."/>
            <person name="Ruckert C."/>
        </authorList>
    </citation>
    <scope>NUCLEOTIDE SEQUENCE</scope>
    <source>
        <strain evidence="7">CGMCC 1.15290</strain>
    </source>
</reference>
<feature type="domain" description="RNA polymerase sigma-70 region 2" evidence="5">
    <location>
        <begin position="26"/>
        <end position="92"/>
    </location>
</feature>
<dbReference type="PANTHER" id="PTHR43133">
    <property type="entry name" value="RNA POLYMERASE ECF-TYPE SIGMA FACTO"/>
    <property type="match status" value="1"/>
</dbReference>
<feature type="domain" description="RNA polymerase sigma factor 70 region 4 type 2" evidence="6">
    <location>
        <begin position="124"/>
        <end position="174"/>
    </location>
</feature>
<dbReference type="GO" id="GO:0016987">
    <property type="term" value="F:sigma factor activity"/>
    <property type="evidence" value="ECO:0007669"/>
    <property type="project" value="UniProtKB-KW"/>
</dbReference>
<evidence type="ECO:0000256" key="4">
    <source>
        <dbReference type="ARBA" id="ARBA00023163"/>
    </source>
</evidence>
<dbReference type="NCBIfam" id="TIGR02937">
    <property type="entry name" value="sigma70-ECF"/>
    <property type="match status" value="1"/>
</dbReference>
<dbReference type="InterPro" id="IPR013325">
    <property type="entry name" value="RNA_pol_sigma_r2"/>
</dbReference>
<dbReference type="InterPro" id="IPR007627">
    <property type="entry name" value="RNA_pol_sigma70_r2"/>
</dbReference>
<accession>A0A917IZ93</accession>
<dbReference type="InterPro" id="IPR013249">
    <property type="entry name" value="RNA_pol_sigma70_r4_t2"/>
</dbReference>
<keyword evidence="4" id="KW-0804">Transcription</keyword>
<dbReference type="InterPro" id="IPR036388">
    <property type="entry name" value="WH-like_DNA-bd_sf"/>
</dbReference>
<keyword evidence="3" id="KW-0731">Sigma factor</keyword>
<dbReference type="GO" id="GO:0006352">
    <property type="term" value="P:DNA-templated transcription initiation"/>
    <property type="evidence" value="ECO:0007669"/>
    <property type="project" value="InterPro"/>
</dbReference>
<dbReference type="InterPro" id="IPR014284">
    <property type="entry name" value="RNA_pol_sigma-70_dom"/>
</dbReference>
<dbReference type="GO" id="GO:0003677">
    <property type="term" value="F:DNA binding"/>
    <property type="evidence" value="ECO:0007669"/>
    <property type="project" value="InterPro"/>
</dbReference>
<evidence type="ECO:0000313" key="7">
    <source>
        <dbReference type="EMBL" id="GGH68351.1"/>
    </source>
</evidence>
<sequence length="189" mass="21941">MSTAQDADILLLTRLSQGDKQAFDQLYEKYSSPLYLNLLKLTKSEEVAEELLQEIFLKIWNKRDTLDIHTGFGGYLFKISQNLVYDFFRKAKQDKALRQRITAVATENYTHIEETLLSKENRTLLQRAISTLPPVRQQIFRLCKLEGKTYEEVATLLGISVSTVNDHIVKATRHIRRFFPFIVLIFNGL</sequence>
<dbReference type="Pfam" id="PF08281">
    <property type="entry name" value="Sigma70_r4_2"/>
    <property type="match status" value="1"/>
</dbReference>
<dbReference type="EMBL" id="BMIB01000002">
    <property type="protein sequence ID" value="GGH68351.1"/>
    <property type="molecule type" value="Genomic_DNA"/>
</dbReference>
<dbReference type="Gene3D" id="1.10.10.10">
    <property type="entry name" value="Winged helix-like DNA-binding domain superfamily/Winged helix DNA-binding domain"/>
    <property type="match status" value="1"/>
</dbReference>
<keyword evidence="2" id="KW-0805">Transcription regulation</keyword>
<dbReference type="AlphaFoldDB" id="A0A917IZ93"/>
<dbReference type="PANTHER" id="PTHR43133:SF46">
    <property type="entry name" value="RNA POLYMERASE SIGMA-70 FACTOR ECF SUBFAMILY"/>
    <property type="match status" value="1"/>
</dbReference>
<dbReference type="SUPFAM" id="SSF88946">
    <property type="entry name" value="Sigma2 domain of RNA polymerase sigma factors"/>
    <property type="match status" value="1"/>
</dbReference>
<reference evidence="7" key="2">
    <citation type="submission" date="2020-09" db="EMBL/GenBank/DDBJ databases">
        <authorList>
            <person name="Sun Q."/>
            <person name="Zhou Y."/>
        </authorList>
    </citation>
    <scope>NUCLEOTIDE SEQUENCE</scope>
    <source>
        <strain evidence="7">CGMCC 1.15290</strain>
    </source>
</reference>
<dbReference type="InterPro" id="IPR013324">
    <property type="entry name" value="RNA_pol_sigma_r3/r4-like"/>
</dbReference>
<dbReference type="InterPro" id="IPR014327">
    <property type="entry name" value="RNA_pol_sigma70_bacteroid"/>
</dbReference>
<dbReference type="SUPFAM" id="SSF88659">
    <property type="entry name" value="Sigma3 and sigma4 domains of RNA polymerase sigma factors"/>
    <property type="match status" value="1"/>
</dbReference>
<evidence type="ECO:0000259" key="6">
    <source>
        <dbReference type="Pfam" id="PF08281"/>
    </source>
</evidence>
<keyword evidence="8" id="KW-1185">Reference proteome</keyword>
<organism evidence="7 8">
    <name type="scientific">Filimonas zeae</name>
    <dbReference type="NCBI Taxonomy" id="1737353"/>
    <lineage>
        <taxon>Bacteria</taxon>
        <taxon>Pseudomonadati</taxon>
        <taxon>Bacteroidota</taxon>
        <taxon>Chitinophagia</taxon>
        <taxon>Chitinophagales</taxon>
        <taxon>Chitinophagaceae</taxon>
        <taxon>Filimonas</taxon>
    </lineage>
</organism>
<evidence type="ECO:0000259" key="5">
    <source>
        <dbReference type="Pfam" id="PF04542"/>
    </source>
</evidence>
<name>A0A917IZ93_9BACT</name>
<protein>
    <submittedName>
        <fullName evidence="7">RNA polymerase sigma-70 factor</fullName>
    </submittedName>
</protein>
<dbReference type="RefSeq" id="WP_229687842.1">
    <property type="nucleotide sequence ID" value="NZ_BMIB01000002.1"/>
</dbReference>
<dbReference type="CDD" id="cd06171">
    <property type="entry name" value="Sigma70_r4"/>
    <property type="match status" value="1"/>
</dbReference>